<dbReference type="STRING" id="573321.SAMN04488505_104507"/>
<feature type="transmembrane region" description="Helical" evidence="6">
    <location>
        <begin position="375"/>
        <end position="399"/>
    </location>
</feature>
<evidence type="ECO:0000256" key="4">
    <source>
        <dbReference type="ARBA" id="ARBA00022989"/>
    </source>
</evidence>
<feature type="transmembrane region" description="Helical" evidence="6">
    <location>
        <begin position="753"/>
        <end position="773"/>
    </location>
</feature>
<keyword evidence="4 6" id="KW-1133">Transmembrane helix</keyword>
<dbReference type="Pfam" id="PF02687">
    <property type="entry name" value="FtsX"/>
    <property type="match status" value="2"/>
</dbReference>
<dbReference type="InterPro" id="IPR003838">
    <property type="entry name" value="ABC3_permease_C"/>
</dbReference>
<dbReference type="Pfam" id="PF12704">
    <property type="entry name" value="MacB_PCD"/>
    <property type="match status" value="2"/>
</dbReference>
<evidence type="ECO:0000256" key="3">
    <source>
        <dbReference type="ARBA" id="ARBA00022692"/>
    </source>
</evidence>
<dbReference type="RefSeq" id="WP_089915659.1">
    <property type="nucleotide sequence ID" value="NZ_FOBB01000004.1"/>
</dbReference>
<evidence type="ECO:0000256" key="5">
    <source>
        <dbReference type="ARBA" id="ARBA00023136"/>
    </source>
</evidence>
<feature type="domain" description="MacB-like periplasmic core" evidence="8">
    <location>
        <begin position="20"/>
        <end position="239"/>
    </location>
</feature>
<accession>A0A1H7YR30</accession>
<feature type="transmembrane region" description="Helical" evidence="6">
    <location>
        <begin position="21"/>
        <end position="42"/>
    </location>
</feature>
<dbReference type="InterPro" id="IPR025857">
    <property type="entry name" value="MacB_PCD"/>
</dbReference>
<keyword evidence="5 6" id="KW-0472">Membrane</keyword>
<organism evidence="9 10">
    <name type="scientific">Chitinophaga rupis</name>
    <dbReference type="NCBI Taxonomy" id="573321"/>
    <lineage>
        <taxon>Bacteria</taxon>
        <taxon>Pseudomonadati</taxon>
        <taxon>Bacteroidota</taxon>
        <taxon>Chitinophagia</taxon>
        <taxon>Chitinophagales</taxon>
        <taxon>Chitinophagaceae</taxon>
        <taxon>Chitinophaga</taxon>
    </lineage>
</organism>
<dbReference type="GO" id="GO:0005886">
    <property type="term" value="C:plasma membrane"/>
    <property type="evidence" value="ECO:0007669"/>
    <property type="project" value="UniProtKB-SubCell"/>
</dbReference>
<feature type="domain" description="ABC3 transporter permease C-terminal" evidence="7">
    <location>
        <begin position="672"/>
        <end position="782"/>
    </location>
</feature>
<evidence type="ECO:0000256" key="6">
    <source>
        <dbReference type="SAM" id="Phobius"/>
    </source>
</evidence>
<feature type="transmembrane region" description="Helical" evidence="6">
    <location>
        <begin position="721"/>
        <end position="741"/>
    </location>
</feature>
<feature type="transmembrane region" description="Helical" evidence="6">
    <location>
        <begin position="669"/>
        <end position="693"/>
    </location>
</feature>
<reference evidence="9 10" key="1">
    <citation type="submission" date="2016-10" db="EMBL/GenBank/DDBJ databases">
        <authorList>
            <person name="de Groot N.N."/>
        </authorList>
    </citation>
    <scope>NUCLEOTIDE SEQUENCE [LARGE SCALE GENOMIC DNA]</scope>
    <source>
        <strain evidence="9 10">DSM 21039</strain>
    </source>
</reference>
<evidence type="ECO:0000259" key="8">
    <source>
        <dbReference type="Pfam" id="PF12704"/>
    </source>
</evidence>
<evidence type="ECO:0000313" key="9">
    <source>
        <dbReference type="EMBL" id="SEM47758.1"/>
    </source>
</evidence>
<evidence type="ECO:0000313" key="10">
    <source>
        <dbReference type="Proteomes" id="UP000198984"/>
    </source>
</evidence>
<evidence type="ECO:0000256" key="1">
    <source>
        <dbReference type="ARBA" id="ARBA00004651"/>
    </source>
</evidence>
<dbReference type="PANTHER" id="PTHR30572:SF18">
    <property type="entry name" value="ABC-TYPE MACROLIDE FAMILY EXPORT SYSTEM PERMEASE COMPONENT 2"/>
    <property type="match status" value="1"/>
</dbReference>
<dbReference type="AlphaFoldDB" id="A0A1H7YR30"/>
<keyword evidence="3 6" id="KW-0812">Transmembrane</keyword>
<keyword evidence="2" id="KW-1003">Cell membrane</keyword>
<feature type="transmembrane region" description="Helical" evidence="6">
    <location>
        <begin position="425"/>
        <end position="444"/>
    </location>
</feature>
<dbReference type="EMBL" id="FOBB01000004">
    <property type="protein sequence ID" value="SEM47758.1"/>
    <property type="molecule type" value="Genomic_DNA"/>
</dbReference>
<feature type="transmembrane region" description="Helical" evidence="6">
    <location>
        <begin position="333"/>
        <end position="355"/>
    </location>
</feature>
<feature type="transmembrane region" description="Helical" evidence="6">
    <location>
        <begin position="282"/>
        <end position="304"/>
    </location>
</feature>
<dbReference type="PANTHER" id="PTHR30572">
    <property type="entry name" value="MEMBRANE COMPONENT OF TRANSPORTER-RELATED"/>
    <property type="match status" value="1"/>
</dbReference>
<feature type="domain" description="MacB-like periplasmic core" evidence="8">
    <location>
        <begin position="431"/>
        <end position="591"/>
    </location>
</feature>
<feature type="domain" description="ABC3 transporter permease C-terminal" evidence="7">
    <location>
        <begin position="288"/>
        <end position="400"/>
    </location>
</feature>
<dbReference type="GO" id="GO:0022857">
    <property type="term" value="F:transmembrane transporter activity"/>
    <property type="evidence" value="ECO:0007669"/>
    <property type="project" value="TreeGrafter"/>
</dbReference>
<sequence length="792" mass="88239">MFKSYFKAAFRNLVKNKVFSVINIIGLSAGMAVAILIGLWIWDELSFDKYHQHYDRIAHVMQHETFNGRVNTGVGVPIPLGNELRTTYGSDFKQVVLSSWSMNSLVSAGDKRVGLQGNFMQQGAPDLLTLNMLKGTRSALKEHSTILLSQSLAKSLFGDADPIGKIVKINEDLVETVTGVYEDLPLNSSFKEVKFIAPFFDLTSWTQGNEDNWNNNSFQIFVQLADKADIDKVSAKIKSVKQARLSKEEAKVNSELFLQPMSKWHLYADFKNGVNTGGAIQYVWLFGIIGIFVLLLACINFMNLSTARSEKRAKEVGIRKAVGSQRSQLINQFFLESLLASFLSFVCALLLLISLLPFFNLVAGKQISIAWANPYFWAACIGFTIITGLLAGSYPAFYLSAFKPVKVLKGTFRAGPFAAVPRKTLVVLQFTVSIVLMIATIVVFRQVQYIQNRPIGYSREGLITIIMRTANYHNSFAAMRNELLASGVITEMAESNTPITENDHYDNSFDWQGKDPNEKATFNTIGVTTEYGKTVGWQLKAGRDFSASFAADTFGLILNETAVKYMGLKNPVGEVIKWGGRSFTILGVVNDVVMENPYEPVKQSVFHIKGNDDGGILNIRLNPKLSLATALGRLQAVCAKYSPAEPFSYQFVDEDYASKFTYEKRIGKLSVFFTVLALFISALGLFGMASFMAEQRVKEIGIRRLLGATVFNLWSLLSKDFVMLVIIALCIATPAAYFFMHNWLQHYTYRTNMSWWIFALTGSGAIIITLLTVSYQSIKAALSNPIKSLKTE</sequence>
<name>A0A1H7YR30_9BACT</name>
<dbReference type="OrthoDB" id="5933722at2"/>
<comment type="subcellular location">
    <subcellularLocation>
        <location evidence="1">Cell membrane</location>
        <topology evidence="1">Multi-pass membrane protein</topology>
    </subcellularLocation>
</comment>
<protein>
    <submittedName>
        <fullName evidence="9">ABC-type antimicrobial peptide transport system, permease component</fullName>
    </submittedName>
</protein>
<keyword evidence="10" id="KW-1185">Reference proteome</keyword>
<gene>
    <name evidence="9" type="ORF">SAMN04488505_104507</name>
</gene>
<evidence type="ECO:0000256" key="2">
    <source>
        <dbReference type="ARBA" id="ARBA00022475"/>
    </source>
</evidence>
<dbReference type="InterPro" id="IPR050250">
    <property type="entry name" value="Macrolide_Exporter_MacB"/>
</dbReference>
<dbReference type="Proteomes" id="UP000198984">
    <property type="component" value="Unassembled WGS sequence"/>
</dbReference>
<evidence type="ECO:0000259" key="7">
    <source>
        <dbReference type="Pfam" id="PF02687"/>
    </source>
</evidence>
<proteinExistence type="predicted"/>